<protein>
    <recommendedName>
        <fullName evidence="4">J domain-containing protein</fullName>
    </recommendedName>
</protein>
<proteinExistence type="predicted"/>
<evidence type="ECO:0000313" key="2">
    <source>
        <dbReference type="EMBL" id="SFV12193.1"/>
    </source>
</evidence>
<sequence length="162" mass="18686">MRDIFRKLASALHPDRETDPAERGRKTALMQRANVAYAANDLLDLLGLQLEVDQIDQTGLDNLGDDRIKQYNRILDGQVSQIKFEIIALETAFSLDMGWEFGRRRTPKAMMRGLRADIAEMRANVKHIEAELDTFSDLKKLKDWLKDYRIVVNDPAYGDSWF</sequence>
<reference evidence="3" key="1">
    <citation type="submission" date="2016-10" db="EMBL/GenBank/DDBJ databases">
        <authorList>
            <person name="Varghese N."/>
            <person name="Submissions S."/>
        </authorList>
    </citation>
    <scope>NUCLEOTIDE SEQUENCE [LARGE SCALE GENOMIC DNA]</scope>
    <source>
        <strain evidence="3">CGMCC 1.11014</strain>
    </source>
</reference>
<name>A0A1I7LRA3_9BURK</name>
<evidence type="ECO:0008006" key="4">
    <source>
        <dbReference type="Google" id="ProtNLM"/>
    </source>
</evidence>
<organism evidence="2 3">
    <name type="scientific">Pseudoduganella namucuonensis</name>
    <dbReference type="NCBI Taxonomy" id="1035707"/>
    <lineage>
        <taxon>Bacteria</taxon>
        <taxon>Pseudomonadati</taxon>
        <taxon>Pseudomonadota</taxon>
        <taxon>Betaproteobacteria</taxon>
        <taxon>Burkholderiales</taxon>
        <taxon>Oxalobacteraceae</taxon>
        <taxon>Telluria group</taxon>
        <taxon>Pseudoduganella</taxon>
    </lineage>
</organism>
<dbReference type="STRING" id="1035707.SAMN05216552_103587"/>
<evidence type="ECO:0000256" key="1">
    <source>
        <dbReference type="SAM" id="Coils"/>
    </source>
</evidence>
<accession>A0A1I7LRA3</accession>
<evidence type="ECO:0000313" key="3">
    <source>
        <dbReference type="Proteomes" id="UP000199391"/>
    </source>
</evidence>
<keyword evidence="1" id="KW-0175">Coiled coil</keyword>
<gene>
    <name evidence="2" type="ORF">SAMN05216552_103587</name>
</gene>
<dbReference type="EMBL" id="FPBO01000035">
    <property type="protein sequence ID" value="SFV12193.1"/>
    <property type="molecule type" value="Genomic_DNA"/>
</dbReference>
<dbReference type="OrthoDB" id="114754at2"/>
<keyword evidence="3" id="KW-1185">Reference proteome</keyword>
<dbReference type="AlphaFoldDB" id="A0A1I7LRA3"/>
<dbReference type="RefSeq" id="WP_093559083.1">
    <property type="nucleotide sequence ID" value="NZ_FPBO01000035.1"/>
</dbReference>
<dbReference type="Proteomes" id="UP000199391">
    <property type="component" value="Unassembled WGS sequence"/>
</dbReference>
<feature type="coiled-coil region" evidence="1">
    <location>
        <begin position="111"/>
        <end position="138"/>
    </location>
</feature>